<accession>A0A846N131</accession>
<protein>
    <recommendedName>
        <fullName evidence="4">Nitrogenase iron-molybdenum cofactor biosynthesis protein NifN</fullName>
    </recommendedName>
</protein>
<evidence type="ECO:0000256" key="6">
    <source>
        <dbReference type="RuleBase" id="RU004021"/>
    </source>
</evidence>
<dbReference type="InterPro" id="IPR005975">
    <property type="entry name" value="Nase_Mo-Fe_CF"/>
</dbReference>
<feature type="region of interest" description="Disordered" evidence="7">
    <location>
        <begin position="431"/>
        <end position="452"/>
    </location>
</feature>
<dbReference type="RefSeq" id="WP_167083300.1">
    <property type="nucleotide sequence ID" value="NZ_BAAADC010000001.1"/>
</dbReference>
<dbReference type="GO" id="GO:0016163">
    <property type="term" value="F:nitrogenase activity"/>
    <property type="evidence" value="ECO:0007669"/>
    <property type="project" value="InterPro"/>
</dbReference>
<dbReference type="EMBL" id="JAASRM010000001">
    <property type="protein sequence ID" value="NIK89189.1"/>
    <property type="molecule type" value="Genomic_DNA"/>
</dbReference>
<comment type="function">
    <text evidence="1">This protein may play a role in the biosynthesis of the prosthetic group of nitrogenase (FeMo cofactor).</text>
</comment>
<dbReference type="UniPathway" id="UPA00782"/>
<dbReference type="GO" id="GO:0065003">
    <property type="term" value="P:protein-containing complex assembly"/>
    <property type="evidence" value="ECO:0007669"/>
    <property type="project" value="InterPro"/>
</dbReference>
<keyword evidence="10" id="KW-1185">Reference proteome</keyword>
<proteinExistence type="inferred from homology"/>
<dbReference type="NCBIfam" id="TIGR01285">
    <property type="entry name" value="nifN"/>
    <property type="match status" value="1"/>
</dbReference>
<dbReference type="CDD" id="cd01966">
    <property type="entry name" value="Nitrogenase_NifN_1"/>
    <property type="match status" value="1"/>
</dbReference>
<dbReference type="Gene3D" id="3.40.50.1980">
    <property type="entry name" value="Nitrogenase molybdenum iron protein domain"/>
    <property type="match status" value="3"/>
</dbReference>
<dbReference type="PANTHER" id="PTHR33712">
    <property type="entry name" value="LIGHT-INDEPENDENT PROTOCHLOROPHYLLIDE REDUCTASE SUBUNIT B"/>
    <property type="match status" value="1"/>
</dbReference>
<feature type="domain" description="Nitrogenase/oxidoreductase component 1" evidence="8">
    <location>
        <begin position="19"/>
        <end position="424"/>
    </location>
</feature>
<evidence type="ECO:0000256" key="3">
    <source>
        <dbReference type="ARBA" id="ARBA00011002"/>
    </source>
</evidence>
<dbReference type="Gene3D" id="6.10.250.1090">
    <property type="match status" value="1"/>
</dbReference>
<evidence type="ECO:0000256" key="4">
    <source>
        <dbReference type="ARBA" id="ARBA00013282"/>
    </source>
</evidence>
<gene>
    <name evidence="9" type="ORF">FHS83_002507</name>
</gene>
<evidence type="ECO:0000313" key="9">
    <source>
        <dbReference type="EMBL" id="NIK89189.1"/>
    </source>
</evidence>
<comment type="caution">
    <text evidence="9">The sequence shown here is derived from an EMBL/GenBank/DDBJ whole genome shotgun (WGS) entry which is preliminary data.</text>
</comment>
<comment type="pathway">
    <text evidence="2">Cofactor biosynthesis; Fe-Mo cofactor biosynthesis.</text>
</comment>
<dbReference type="PROSITE" id="PS00699">
    <property type="entry name" value="NITROGENASE_1_1"/>
    <property type="match status" value="1"/>
</dbReference>
<dbReference type="Proteomes" id="UP000570514">
    <property type="component" value="Unassembled WGS sequence"/>
</dbReference>
<dbReference type="Pfam" id="PF00148">
    <property type="entry name" value="Oxidored_nitro"/>
    <property type="match status" value="1"/>
</dbReference>
<dbReference type="InterPro" id="IPR000510">
    <property type="entry name" value="Nase/OxRdtase_comp1"/>
</dbReference>
<organism evidence="9 10">
    <name type="scientific">Rhizomicrobium palustre</name>
    <dbReference type="NCBI Taxonomy" id="189966"/>
    <lineage>
        <taxon>Bacteria</taxon>
        <taxon>Pseudomonadati</taxon>
        <taxon>Pseudomonadota</taxon>
        <taxon>Alphaproteobacteria</taxon>
        <taxon>Micropepsales</taxon>
        <taxon>Micropepsaceae</taxon>
        <taxon>Rhizomicrobium</taxon>
    </lineage>
</organism>
<dbReference type="SUPFAM" id="SSF53807">
    <property type="entry name" value="Helical backbone' metal receptor"/>
    <property type="match status" value="1"/>
</dbReference>
<evidence type="ECO:0000256" key="1">
    <source>
        <dbReference type="ARBA" id="ARBA00003171"/>
    </source>
</evidence>
<sequence length="452" mass="48804">MANVLSTAKPLTVNPLKLSQPLGGASAFMGLAGSLPMLHAAQGCTAFALVLLVRHYREAIPFQTTAMNEVTTILGGKDNLEEAIINIVNRAHPKVIGICSNGLIEARGEDIRGDLKLIRQRHPELADTALVYASTPDYKGGFQEGWASAVTAMVDQLVEPEIARNPRQINILAGCHLTPADLEEIRDTVEAFGLHPIILPDIAGSLDGHIADEWVLTTLGGTSVEDIRHMGRSIATLALGLQLEPAARLIEARCGVPAEVYPHLTGLLAWDNFIAALARLSGKPVPQSIRRRRSQLLDAMLDGHFYFGKKKIAIAAEPDLMLGLTQFFADMGAEIETAVTTSDGAALALVPAKEVRIGDLDDLEQAAGHCDLLIAHSHGARVAERLGVPFFRAGFPLFDRLGAAHKLSVGYRGTRDLIFEIGNLFIEHQHHNHQPHNHQTREHGTDAAVASH</sequence>
<evidence type="ECO:0000256" key="7">
    <source>
        <dbReference type="SAM" id="MobiDB-lite"/>
    </source>
</evidence>
<comment type="similarity">
    <text evidence="3 6">Belongs to the NifD/NifK/NifE/NifN family.</text>
</comment>
<dbReference type="AlphaFoldDB" id="A0A846N131"/>
<evidence type="ECO:0000313" key="10">
    <source>
        <dbReference type="Proteomes" id="UP000570514"/>
    </source>
</evidence>
<evidence type="ECO:0000259" key="8">
    <source>
        <dbReference type="Pfam" id="PF00148"/>
    </source>
</evidence>
<evidence type="ECO:0000256" key="2">
    <source>
        <dbReference type="ARBA" id="ARBA00005155"/>
    </source>
</evidence>
<evidence type="ECO:0000256" key="5">
    <source>
        <dbReference type="ARBA" id="ARBA00023231"/>
    </source>
</evidence>
<keyword evidence="5 6" id="KW-0535">Nitrogen fixation</keyword>
<dbReference type="InterPro" id="IPR000318">
    <property type="entry name" value="Nase_comp1_CS"/>
</dbReference>
<name>A0A846N131_9PROT</name>
<reference evidence="9 10" key="1">
    <citation type="submission" date="2020-03" db="EMBL/GenBank/DDBJ databases">
        <title>Genomic Encyclopedia of Type Strains, Phase IV (KMG-IV): sequencing the most valuable type-strain genomes for metagenomic binning, comparative biology and taxonomic classification.</title>
        <authorList>
            <person name="Goeker M."/>
        </authorList>
    </citation>
    <scope>NUCLEOTIDE SEQUENCE [LARGE SCALE GENOMIC DNA]</scope>
    <source>
        <strain evidence="9 10">DSM 19867</strain>
    </source>
</reference>
<dbReference type="PANTHER" id="PTHR33712:SF7">
    <property type="entry name" value="LIGHT-INDEPENDENT PROTOCHLOROPHYLLIDE REDUCTASE SUBUNIT B"/>
    <property type="match status" value="1"/>
</dbReference>
<dbReference type="InterPro" id="IPR050152">
    <property type="entry name" value="ChlB/BchB/BchZ"/>
</dbReference>